<reference evidence="1 2" key="1">
    <citation type="submission" date="2024-11" db="EMBL/GenBank/DDBJ databases">
        <title>Chromosome-level genome assembly of Eucalyptus globulus Labill. provides insights into its genome evolution.</title>
        <authorList>
            <person name="Li X."/>
        </authorList>
    </citation>
    <scope>NUCLEOTIDE SEQUENCE [LARGE SCALE GENOMIC DNA]</scope>
    <source>
        <strain evidence="1">CL2024</strain>
        <tissue evidence="1">Fresh tender leaves</tissue>
    </source>
</reference>
<dbReference type="Proteomes" id="UP001634007">
    <property type="component" value="Unassembled WGS sequence"/>
</dbReference>
<sequence length="97" mass="10173">MAAVGAVHIEDNEMVVGLGLNGGRMRLLGGDGCCDEEGEVATTETILQPTLAEANASVSELSLTLAIEACGHSLSVVQSPSLVQTSFWKFIKCLHSR</sequence>
<name>A0ABD3INW9_EUCGL</name>
<gene>
    <name evidence="1" type="ORF">ACJRO7_007538</name>
</gene>
<evidence type="ECO:0000313" key="1">
    <source>
        <dbReference type="EMBL" id="KAL3715803.1"/>
    </source>
</evidence>
<dbReference type="EMBL" id="JBJKBG010000011">
    <property type="protein sequence ID" value="KAL3715803.1"/>
    <property type="molecule type" value="Genomic_DNA"/>
</dbReference>
<comment type="caution">
    <text evidence="1">The sequence shown here is derived from an EMBL/GenBank/DDBJ whole genome shotgun (WGS) entry which is preliminary data.</text>
</comment>
<protein>
    <submittedName>
        <fullName evidence="1">Uncharacterized protein</fullName>
    </submittedName>
</protein>
<keyword evidence="2" id="KW-1185">Reference proteome</keyword>
<organism evidence="1 2">
    <name type="scientific">Eucalyptus globulus</name>
    <name type="common">Tasmanian blue gum</name>
    <dbReference type="NCBI Taxonomy" id="34317"/>
    <lineage>
        <taxon>Eukaryota</taxon>
        <taxon>Viridiplantae</taxon>
        <taxon>Streptophyta</taxon>
        <taxon>Embryophyta</taxon>
        <taxon>Tracheophyta</taxon>
        <taxon>Spermatophyta</taxon>
        <taxon>Magnoliopsida</taxon>
        <taxon>eudicotyledons</taxon>
        <taxon>Gunneridae</taxon>
        <taxon>Pentapetalae</taxon>
        <taxon>rosids</taxon>
        <taxon>malvids</taxon>
        <taxon>Myrtales</taxon>
        <taxon>Myrtaceae</taxon>
        <taxon>Myrtoideae</taxon>
        <taxon>Eucalypteae</taxon>
        <taxon>Eucalyptus</taxon>
    </lineage>
</organism>
<evidence type="ECO:0000313" key="2">
    <source>
        <dbReference type="Proteomes" id="UP001634007"/>
    </source>
</evidence>
<dbReference type="AlphaFoldDB" id="A0ABD3INW9"/>
<proteinExistence type="predicted"/>
<accession>A0ABD3INW9</accession>